<gene>
    <name evidence="1" type="ORF">O181_096606</name>
</gene>
<evidence type="ECO:0000313" key="2">
    <source>
        <dbReference type="Proteomes" id="UP000765509"/>
    </source>
</evidence>
<organism evidence="1 2">
    <name type="scientific">Austropuccinia psidii MF-1</name>
    <dbReference type="NCBI Taxonomy" id="1389203"/>
    <lineage>
        <taxon>Eukaryota</taxon>
        <taxon>Fungi</taxon>
        <taxon>Dikarya</taxon>
        <taxon>Basidiomycota</taxon>
        <taxon>Pucciniomycotina</taxon>
        <taxon>Pucciniomycetes</taxon>
        <taxon>Pucciniales</taxon>
        <taxon>Sphaerophragmiaceae</taxon>
        <taxon>Austropuccinia</taxon>
    </lineage>
</organism>
<dbReference type="AlphaFoldDB" id="A0A9Q3J7R2"/>
<protein>
    <submittedName>
        <fullName evidence="1">Uncharacterized protein</fullName>
    </submittedName>
</protein>
<name>A0A9Q3J7R2_9BASI</name>
<reference evidence="1" key="1">
    <citation type="submission" date="2021-03" db="EMBL/GenBank/DDBJ databases">
        <title>Draft genome sequence of rust myrtle Austropuccinia psidii MF-1, a brazilian biotype.</title>
        <authorList>
            <person name="Quecine M.C."/>
            <person name="Pachon D.M.R."/>
            <person name="Bonatelli M.L."/>
            <person name="Correr F.H."/>
            <person name="Franceschini L.M."/>
            <person name="Leite T.F."/>
            <person name="Margarido G.R.A."/>
            <person name="Almeida C.A."/>
            <person name="Ferrarezi J.A."/>
            <person name="Labate C.A."/>
        </authorList>
    </citation>
    <scope>NUCLEOTIDE SEQUENCE</scope>
    <source>
        <strain evidence="1">MF-1</strain>
    </source>
</reference>
<keyword evidence="2" id="KW-1185">Reference proteome</keyword>
<dbReference type="EMBL" id="AVOT02064494">
    <property type="protein sequence ID" value="MBW0556891.1"/>
    <property type="molecule type" value="Genomic_DNA"/>
</dbReference>
<proteinExistence type="predicted"/>
<evidence type="ECO:0000313" key="1">
    <source>
        <dbReference type="EMBL" id="MBW0556891.1"/>
    </source>
</evidence>
<dbReference type="Proteomes" id="UP000765509">
    <property type="component" value="Unassembled WGS sequence"/>
</dbReference>
<sequence>MPTLMLELASASPPNPLQCLACLCARTSLQMRLQHCPPIAALSTPYASAPAPHLLLSLQSLHSCGALKLVECLPNMPPMPLTILMLGECLPEMPPMLLTILMLAVPSQHASIAPLTLAQSSRPLMIFTLLQPPQDETMMLPPISALTTPYTSAPPPYLLCRALKICLQHHPQPPLPSLC</sequence>
<accession>A0A9Q3J7R2</accession>
<comment type="caution">
    <text evidence="1">The sequence shown here is derived from an EMBL/GenBank/DDBJ whole genome shotgun (WGS) entry which is preliminary data.</text>
</comment>